<feature type="compositionally biased region" description="Low complexity" evidence="1">
    <location>
        <begin position="320"/>
        <end position="334"/>
    </location>
</feature>
<dbReference type="KEGG" id="psoj:PHYSODRAFT_254076"/>
<reference evidence="4 5" key="1">
    <citation type="journal article" date="2006" name="Science">
        <title>Phytophthora genome sequences uncover evolutionary origins and mechanisms of pathogenesis.</title>
        <authorList>
            <person name="Tyler B.M."/>
            <person name="Tripathy S."/>
            <person name="Zhang X."/>
            <person name="Dehal P."/>
            <person name="Jiang R.H."/>
            <person name="Aerts A."/>
            <person name="Arredondo F.D."/>
            <person name="Baxter L."/>
            <person name="Bensasson D."/>
            <person name="Beynon J.L."/>
            <person name="Chapman J."/>
            <person name="Damasceno C.M."/>
            <person name="Dorrance A.E."/>
            <person name="Dou D."/>
            <person name="Dickerman A.W."/>
            <person name="Dubchak I.L."/>
            <person name="Garbelotto M."/>
            <person name="Gijzen M."/>
            <person name="Gordon S.G."/>
            <person name="Govers F."/>
            <person name="Grunwald N.J."/>
            <person name="Huang W."/>
            <person name="Ivors K.L."/>
            <person name="Jones R.W."/>
            <person name="Kamoun S."/>
            <person name="Krampis K."/>
            <person name="Lamour K.H."/>
            <person name="Lee M.K."/>
            <person name="McDonald W.H."/>
            <person name="Medina M."/>
            <person name="Meijer H.J."/>
            <person name="Nordberg E.K."/>
            <person name="Maclean D.J."/>
            <person name="Ospina-Giraldo M.D."/>
            <person name="Morris P.F."/>
            <person name="Phuntumart V."/>
            <person name="Putnam N.H."/>
            <person name="Rash S."/>
            <person name="Rose J.K."/>
            <person name="Sakihama Y."/>
            <person name="Salamov A.A."/>
            <person name="Savidor A."/>
            <person name="Scheuring C.F."/>
            <person name="Smith B.M."/>
            <person name="Sobral B.W."/>
            <person name="Terry A."/>
            <person name="Torto-Alalibo T.A."/>
            <person name="Win J."/>
            <person name="Xu Z."/>
            <person name="Zhang H."/>
            <person name="Grigoriev I.V."/>
            <person name="Rokhsar D.S."/>
            <person name="Boore J.L."/>
        </authorList>
    </citation>
    <scope>NUCLEOTIDE SEQUENCE [LARGE SCALE GENOMIC DNA]</scope>
    <source>
        <strain evidence="4 5">P6497</strain>
    </source>
</reference>
<dbReference type="GeneID" id="20638456"/>
<dbReference type="RefSeq" id="XP_009536639.1">
    <property type="nucleotide sequence ID" value="XM_009538344.1"/>
</dbReference>
<feature type="domain" description="Intradiol ring-cleavage dioxygenases" evidence="3">
    <location>
        <begin position="82"/>
        <end position="175"/>
    </location>
</feature>
<dbReference type="InParanoid" id="G5A991"/>
<dbReference type="PANTHER" id="PTHR34315:SF1">
    <property type="entry name" value="INTRADIOL RING-CLEAVAGE DIOXYGENASES DOMAIN-CONTAINING PROTEIN-RELATED"/>
    <property type="match status" value="1"/>
</dbReference>
<dbReference type="GO" id="GO:0016702">
    <property type="term" value="F:oxidoreductase activity, acting on single donors with incorporation of molecular oxygen, incorporation of two atoms of oxygen"/>
    <property type="evidence" value="ECO:0007669"/>
    <property type="project" value="InterPro"/>
</dbReference>
<evidence type="ECO:0000259" key="3">
    <source>
        <dbReference type="Pfam" id="PF00775"/>
    </source>
</evidence>
<evidence type="ECO:0000313" key="5">
    <source>
        <dbReference type="Proteomes" id="UP000002640"/>
    </source>
</evidence>
<dbReference type="GO" id="GO:0008199">
    <property type="term" value="F:ferric iron binding"/>
    <property type="evidence" value="ECO:0007669"/>
    <property type="project" value="InterPro"/>
</dbReference>
<dbReference type="STRING" id="1094619.G5A991"/>
<dbReference type="OMA" id="WYSSRTI"/>
<dbReference type="AlphaFoldDB" id="G5A991"/>
<dbReference type="InterPro" id="IPR000627">
    <property type="entry name" value="Intradiol_dOase_C"/>
</dbReference>
<organism evidence="4 5">
    <name type="scientific">Phytophthora sojae (strain P6497)</name>
    <name type="common">Soybean stem and root rot agent</name>
    <name type="synonym">Phytophthora megasperma f. sp. glycines</name>
    <dbReference type="NCBI Taxonomy" id="1094619"/>
    <lineage>
        <taxon>Eukaryota</taxon>
        <taxon>Sar</taxon>
        <taxon>Stramenopiles</taxon>
        <taxon>Oomycota</taxon>
        <taxon>Peronosporomycetes</taxon>
        <taxon>Peronosporales</taxon>
        <taxon>Peronosporaceae</taxon>
        <taxon>Phytophthora</taxon>
    </lineage>
</organism>
<name>G5A991_PHYSP</name>
<feature type="signal peptide" evidence="2">
    <location>
        <begin position="1"/>
        <end position="24"/>
    </location>
</feature>
<accession>G5A991</accession>
<keyword evidence="2" id="KW-0732">Signal</keyword>
<dbReference type="Proteomes" id="UP000002640">
    <property type="component" value="Unassembled WGS sequence"/>
</dbReference>
<evidence type="ECO:0000256" key="2">
    <source>
        <dbReference type="SAM" id="SignalP"/>
    </source>
</evidence>
<dbReference type="SUPFAM" id="SSF49482">
    <property type="entry name" value="Aromatic compound dioxygenase"/>
    <property type="match status" value="1"/>
</dbReference>
<gene>
    <name evidence="4" type="ORF">PHYSODRAFT_254076</name>
</gene>
<dbReference type="SMR" id="G5A991"/>
<protein>
    <recommendedName>
        <fullName evidence="3">Intradiol ring-cleavage dioxygenases domain-containing protein</fullName>
    </recommendedName>
</protein>
<dbReference type="Pfam" id="PF00775">
    <property type="entry name" value="Dioxygenase_C"/>
    <property type="match status" value="1"/>
</dbReference>
<dbReference type="Gene3D" id="2.60.130.10">
    <property type="entry name" value="Aromatic compound dioxygenase"/>
    <property type="match status" value="1"/>
</dbReference>
<feature type="chain" id="PRO_5003473322" description="Intradiol ring-cleavage dioxygenases domain-containing protein" evidence="2">
    <location>
        <begin position="25"/>
        <end position="364"/>
    </location>
</feature>
<dbReference type="PANTHER" id="PTHR34315">
    <property type="match status" value="1"/>
</dbReference>
<evidence type="ECO:0000313" key="4">
    <source>
        <dbReference type="EMBL" id="EGZ08467.1"/>
    </source>
</evidence>
<evidence type="ECO:0000256" key="1">
    <source>
        <dbReference type="SAM" id="MobiDB-lite"/>
    </source>
</evidence>
<dbReference type="EMBL" id="JH159161">
    <property type="protein sequence ID" value="EGZ08467.1"/>
    <property type="molecule type" value="Genomic_DNA"/>
</dbReference>
<proteinExistence type="predicted"/>
<sequence length="364" mass="37960">MVMTSAFLAAALIAACNLPDSVSGHKDPTRRALSIDQRKLFALNAKRGLEECGSSTNCSTRRVKAILEPEVTYGPYYVLGERIRTDMTEDQDGVPMIIDVQVIDVSNCEPVSDMYVNFWHANATGVYSGVVAEGNGDNSDTSNLNATLLRGVAKTDEDGVAQMTSIFPGHYEGRATHLHFIGKYGGTEQGNATYSGGSVAHVGQFFFDQTLISAVDKIPPYSTNTQSVTQNAVDKWLIAAAEEDYDPIMNYALLGATEADGLFVWISLAVNMSAAQEVQEAAILTANGGVISSNSVLGGGGGSGFGGSKPDGSFPDAPDTSSSTSSSGTSSTTTTASSASAVSVSLAVAMLMLSAFAPLVLGML</sequence>
<dbReference type="InterPro" id="IPR015889">
    <property type="entry name" value="Intradiol_dOase_core"/>
</dbReference>
<keyword evidence="5" id="KW-1185">Reference proteome</keyword>
<feature type="region of interest" description="Disordered" evidence="1">
    <location>
        <begin position="307"/>
        <end position="334"/>
    </location>
</feature>
<dbReference type="CDD" id="cd03457">
    <property type="entry name" value="intradiol_dioxygenase_like"/>
    <property type="match status" value="1"/>
</dbReference>